<comment type="similarity">
    <text evidence="2">Belongs to the FliH family.</text>
</comment>
<keyword evidence="4" id="KW-1005">Bacterial flagellum biogenesis</keyword>
<dbReference type="GO" id="GO:0044781">
    <property type="term" value="P:bacterial-type flagellum organization"/>
    <property type="evidence" value="ECO:0007669"/>
    <property type="project" value="UniProtKB-KW"/>
</dbReference>
<evidence type="ECO:0000259" key="9">
    <source>
        <dbReference type="Pfam" id="PF02108"/>
    </source>
</evidence>
<evidence type="ECO:0000256" key="4">
    <source>
        <dbReference type="ARBA" id="ARBA00022795"/>
    </source>
</evidence>
<sequence length="260" mass="29780">MMSLSRIIKSGFVGESQTIGKSIPFRQIMPDAAHTDDTLSWTVEQARRESNRLMMDAGEQAQKLLEDAQQQTEKLLSQIDEKRNHWEKEKEELQKQAYEEAFAQGYEEGRNKGYSDVSQLIEEAQEVVISAKSTLQAHLEENELVILELSIKAAEKIMSQKLEESPESFLPIVKKGIKEAREMKEIKIYTAVQQFSFLQEEREELLAIFPTDVKLYIYPEEELEPYKCFIETGNGRIDISIDTQLSELKAGLAEILGSKK</sequence>
<dbReference type="OrthoDB" id="19020at2"/>
<evidence type="ECO:0000256" key="5">
    <source>
        <dbReference type="ARBA" id="ARBA00022927"/>
    </source>
</evidence>
<keyword evidence="5" id="KW-0653">Protein transport</keyword>
<keyword evidence="10" id="KW-0966">Cell projection</keyword>
<evidence type="ECO:0000313" key="10">
    <source>
        <dbReference type="EMBL" id="TFE02757.1"/>
    </source>
</evidence>
<dbReference type="GO" id="GO:0015031">
    <property type="term" value="P:protein transport"/>
    <property type="evidence" value="ECO:0007669"/>
    <property type="project" value="UniProtKB-KW"/>
</dbReference>
<evidence type="ECO:0000256" key="8">
    <source>
        <dbReference type="SAM" id="Coils"/>
    </source>
</evidence>
<dbReference type="GO" id="GO:0005829">
    <property type="term" value="C:cytosol"/>
    <property type="evidence" value="ECO:0007669"/>
    <property type="project" value="TreeGrafter"/>
</dbReference>
<keyword evidence="3" id="KW-0813">Transport</keyword>
<dbReference type="InterPro" id="IPR022524">
    <property type="entry name" value="FliH_Bacilli"/>
</dbReference>
<dbReference type="InterPro" id="IPR018035">
    <property type="entry name" value="Flagellar_FliH/T3SS_HrpE"/>
</dbReference>
<keyword evidence="11" id="KW-1185">Reference proteome</keyword>
<dbReference type="AlphaFoldDB" id="A0A4Y8LP75"/>
<accession>A0A4Y8LP75</accession>
<keyword evidence="10" id="KW-0282">Flagellum</keyword>
<evidence type="ECO:0000313" key="11">
    <source>
        <dbReference type="Proteomes" id="UP000297776"/>
    </source>
</evidence>
<protein>
    <recommendedName>
        <fullName evidence="7">Flagellar assembly protein FliH</fullName>
    </recommendedName>
</protein>
<feature type="domain" description="Flagellar assembly protein FliH/Type III secretion system HrpE" evidence="9">
    <location>
        <begin position="120"/>
        <end position="247"/>
    </location>
</feature>
<feature type="coiled-coil region" evidence="8">
    <location>
        <begin position="54"/>
        <end position="96"/>
    </location>
</feature>
<evidence type="ECO:0000256" key="6">
    <source>
        <dbReference type="ARBA" id="ARBA00023225"/>
    </source>
</evidence>
<evidence type="ECO:0000256" key="2">
    <source>
        <dbReference type="ARBA" id="ARBA00006602"/>
    </source>
</evidence>
<keyword evidence="8" id="KW-0175">Coiled coil</keyword>
<comment type="function">
    <text evidence="1">Needed for flagellar regrowth and assembly.</text>
</comment>
<dbReference type="PANTHER" id="PTHR34982:SF1">
    <property type="entry name" value="FLAGELLAR ASSEMBLY PROTEIN FLIH"/>
    <property type="match status" value="1"/>
</dbReference>
<proteinExistence type="inferred from homology"/>
<evidence type="ECO:0000256" key="7">
    <source>
        <dbReference type="NCBIfam" id="TIGR03825"/>
    </source>
</evidence>
<dbReference type="InterPro" id="IPR051472">
    <property type="entry name" value="T3SS_Stator/FliH"/>
</dbReference>
<evidence type="ECO:0000256" key="1">
    <source>
        <dbReference type="ARBA" id="ARBA00003041"/>
    </source>
</evidence>
<keyword evidence="6" id="KW-1006">Bacterial flagellum protein export</keyword>
<keyword evidence="10" id="KW-0969">Cilium</keyword>
<comment type="caution">
    <text evidence="10">The sequence shown here is derived from an EMBL/GenBank/DDBJ whole genome shotgun (WGS) entry which is preliminary data.</text>
</comment>
<evidence type="ECO:0000256" key="3">
    <source>
        <dbReference type="ARBA" id="ARBA00022448"/>
    </source>
</evidence>
<dbReference type="EMBL" id="SORX01000002">
    <property type="protein sequence ID" value="TFE02757.1"/>
    <property type="molecule type" value="Genomic_DNA"/>
</dbReference>
<dbReference type="NCBIfam" id="TIGR03825">
    <property type="entry name" value="FliH_bacil"/>
    <property type="match status" value="1"/>
</dbReference>
<dbReference type="Proteomes" id="UP000297776">
    <property type="component" value="Unassembled WGS sequence"/>
</dbReference>
<reference evidence="10 11" key="1">
    <citation type="submission" date="2019-03" db="EMBL/GenBank/DDBJ databases">
        <authorList>
            <person name="Yang Y."/>
        </authorList>
    </citation>
    <scope>NUCLEOTIDE SEQUENCE [LARGE SCALE GENOMIC DNA]</scope>
    <source>
        <strain evidence="10 11">ASL-1</strain>
    </source>
</reference>
<dbReference type="PANTHER" id="PTHR34982">
    <property type="entry name" value="YOP PROTEINS TRANSLOCATION PROTEIN L"/>
    <property type="match status" value="1"/>
</dbReference>
<name>A0A4Y8LP75_9BACL</name>
<organism evidence="10 11">
    <name type="scientific">Jeotgalibacillus salarius</name>
    <dbReference type="NCBI Taxonomy" id="546023"/>
    <lineage>
        <taxon>Bacteria</taxon>
        <taxon>Bacillati</taxon>
        <taxon>Bacillota</taxon>
        <taxon>Bacilli</taxon>
        <taxon>Bacillales</taxon>
        <taxon>Caryophanaceae</taxon>
        <taxon>Jeotgalibacillus</taxon>
    </lineage>
</organism>
<dbReference type="Pfam" id="PF02108">
    <property type="entry name" value="FliH"/>
    <property type="match status" value="1"/>
</dbReference>
<gene>
    <name evidence="10" type="primary">fliH</name>
    <name evidence="10" type="ORF">E2626_02845</name>
</gene>